<dbReference type="AlphaFoldDB" id="A0A7S4LJJ8"/>
<dbReference type="EMBL" id="HBJA01130335">
    <property type="protein sequence ID" value="CAE0833469.1"/>
    <property type="molecule type" value="Transcribed_RNA"/>
</dbReference>
<evidence type="ECO:0000313" key="1">
    <source>
        <dbReference type="EMBL" id="CAE0833469.1"/>
    </source>
</evidence>
<accession>A0A7S4LJJ8</accession>
<protein>
    <submittedName>
        <fullName evidence="1">Uncharacterized protein</fullName>
    </submittedName>
</protein>
<sequence length="108" mass="11909">MPTTVVTSHLCQGSIIPIKPSEPRTTDRPQESQCTVFSNTRLHSYFPQPSLFHNTMQMAQERGNARLTWRLGGVDRDSGTPPRYNRAVHEVLPGMDSLGGTGGVDACR</sequence>
<proteinExistence type="predicted"/>
<reference evidence="1" key="1">
    <citation type="submission" date="2021-01" db="EMBL/GenBank/DDBJ databases">
        <authorList>
            <person name="Corre E."/>
            <person name="Pelletier E."/>
            <person name="Niang G."/>
            <person name="Scheremetjew M."/>
            <person name="Finn R."/>
            <person name="Kale V."/>
            <person name="Holt S."/>
            <person name="Cochrane G."/>
            <person name="Meng A."/>
            <person name="Brown T."/>
            <person name="Cohen L."/>
        </authorList>
    </citation>
    <scope>NUCLEOTIDE SEQUENCE</scope>
    <source>
        <strain evidence="1">CCMP1594</strain>
    </source>
</reference>
<name>A0A7S4LJJ8_9EUGL</name>
<organism evidence="1">
    <name type="scientific">Eutreptiella gymnastica</name>
    <dbReference type="NCBI Taxonomy" id="73025"/>
    <lineage>
        <taxon>Eukaryota</taxon>
        <taxon>Discoba</taxon>
        <taxon>Euglenozoa</taxon>
        <taxon>Euglenida</taxon>
        <taxon>Spirocuta</taxon>
        <taxon>Euglenophyceae</taxon>
        <taxon>Eutreptiales</taxon>
        <taxon>Eutreptiaceae</taxon>
        <taxon>Eutreptiella</taxon>
    </lineage>
</organism>
<gene>
    <name evidence="1" type="ORF">EGYM00163_LOCUS44765</name>
</gene>